<keyword evidence="5" id="KW-1185">Reference proteome</keyword>
<feature type="region of interest" description="Disordered" evidence="1">
    <location>
        <begin position="330"/>
        <end position="365"/>
    </location>
</feature>
<keyword evidence="4" id="KW-0255">Endonuclease</keyword>
<evidence type="ECO:0000259" key="3">
    <source>
        <dbReference type="Pfam" id="PF03372"/>
    </source>
</evidence>
<dbReference type="InterPro" id="IPR036691">
    <property type="entry name" value="Endo/exonu/phosph_ase_sf"/>
</dbReference>
<proteinExistence type="predicted"/>
<evidence type="ECO:0000256" key="2">
    <source>
        <dbReference type="SAM" id="Phobius"/>
    </source>
</evidence>
<dbReference type="Gene3D" id="3.60.10.10">
    <property type="entry name" value="Endonuclease/exonuclease/phosphatase"/>
    <property type="match status" value="1"/>
</dbReference>
<feature type="transmembrane region" description="Helical" evidence="2">
    <location>
        <begin position="62"/>
        <end position="82"/>
    </location>
</feature>
<keyword evidence="2" id="KW-1133">Transmembrane helix</keyword>
<feature type="domain" description="Endonuclease/exonuclease/phosphatase" evidence="3">
    <location>
        <begin position="107"/>
        <end position="316"/>
    </location>
</feature>
<feature type="compositionally biased region" description="Basic and acidic residues" evidence="1">
    <location>
        <begin position="330"/>
        <end position="349"/>
    </location>
</feature>
<gene>
    <name evidence="4" type="ORF">H5P27_15870</name>
</gene>
<dbReference type="Proteomes" id="UP000526501">
    <property type="component" value="Unassembled WGS sequence"/>
</dbReference>
<accession>A0A7X1BAR9</accession>
<dbReference type="SUPFAM" id="SSF56219">
    <property type="entry name" value="DNase I-like"/>
    <property type="match status" value="1"/>
</dbReference>
<keyword evidence="4" id="KW-0269">Exonuclease</keyword>
<evidence type="ECO:0000313" key="5">
    <source>
        <dbReference type="Proteomes" id="UP000526501"/>
    </source>
</evidence>
<dbReference type="InterPro" id="IPR005135">
    <property type="entry name" value="Endo/exonuclease/phosphatase"/>
</dbReference>
<feature type="transmembrane region" description="Helical" evidence="2">
    <location>
        <begin position="36"/>
        <end position="56"/>
    </location>
</feature>
<dbReference type="EMBL" id="JACHVC010000013">
    <property type="protein sequence ID" value="MBC2607530.1"/>
    <property type="molecule type" value="Genomic_DNA"/>
</dbReference>
<sequence length="365" mass="41670">MPVANLVLICLSVFALLCATIPYLRAEGWWVRGFDFPRLQFAVFSAAMLVVDLWLLDFSSNWAWSAIAASLLALGIELWWILPFTRLARKEVVDHRPGSEGESLSVMTANVLQTNQNRDDFLKIVFDTQPDILVALETDGKWQATLDILEQEHGYHHTAKCPLDNLYGLLVYSRLSFENTRIQYLVEDGVPSAHTLARLPSGQAVRMHFIHPAPPSPSENTESSERDAELTMVGKSVSHSTVPAIVTGDLNDVAWSTTTRLFRRASGMRDVRIGRGMFNTFHANYWFLRWPLDHLFCSKHFELAEMRRLPKYGSDHFSMFVKLVLTQRDSNKEEPLKADEDDRQLMQEKLEDENVSPNDVHQPDR</sequence>
<dbReference type="GO" id="GO:0004519">
    <property type="term" value="F:endonuclease activity"/>
    <property type="evidence" value="ECO:0007669"/>
    <property type="project" value="UniProtKB-KW"/>
</dbReference>
<dbReference type="AlphaFoldDB" id="A0A7X1BAR9"/>
<evidence type="ECO:0000256" key="1">
    <source>
        <dbReference type="SAM" id="MobiDB-lite"/>
    </source>
</evidence>
<evidence type="ECO:0000313" key="4">
    <source>
        <dbReference type="EMBL" id="MBC2607530.1"/>
    </source>
</evidence>
<keyword evidence="2" id="KW-0812">Transmembrane</keyword>
<dbReference type="GO" id="GO:0004527">
    <property type="term" value="F:exonuclease activity"/>
    <property type="evidence" value="ECO:0007669"/>
    <property type="project" value="UniProtKB-KW"/>
</dbReference>
<name>A0A7X1BAR9_9BACT</name>
<keyword evidence="4" id="KW-0378">Hydrolase</keyword>
<keyword evidence="2" id="KW-0472">Membrane</keyword>
<dbReference type="RefSeq" id="WP_185661410.1">
    <property type="nucleotide sequence ID" value="NZ_CAWPOO010000013.1"/>
</dbReference>
<dbReference type="Pfam" id="PF03372">
    <property type="entry name" value="Exo_endo_phos"/>
    <property type="match status" value="1"/>
</dbReference>
<feature type="transmembrane region" description="Helical" evidence="2">
    <location>
        <begin position="6"/>
        <end position="24"/>
    </location>
</feature>
<comment type="caution">
    <text evidence="4">The sequence shown here is derived from an EMBL/GenBank/DDBJ whole genome shotgun (WGS) entry which is preliminary data.</text>
</comment>
<keyword evidence="4" id="KW-0540">Nuclease</keyword>
<protein>
    <submittedName>
        <fullName evidence="4">Endonuclease/exonuclease/phosphatase family protein</fullName>
    </submittedName>
</protein>
<organism evidence="4 5">
    <name type="scientific">Pelagicoccus albus</name>
    <dbReference type="NCBI Taxonomy" id="415222"/>
    <lineage>
        <taxon>Bacteria</taxon>
        <taxon>Pseudomonadati</taxon>
        <taxon>Verrucomicrobiota</taxon>
        <taxon>Opitutia</taxon>
        <taxon>Puniceicoccales</taxon>
        <taxon>Pelagicoccaceae</taxon>
        <taxon>Pelagicoccus</taxon>
    </lineage>
</organism>
<reference evidence="4 5" key="1">
    <citation type="submission" date="2020-07" db="EMBL/GenBank/DDBJ databases">
        <authorList>
            <person name="Feng X."/>
        </authorList>
    </citation>
    <scope>NUCLEOTIDE SEQUENCE [LARGE SCALE GENOMIC DNA]</scope>
    <source>
        <strain evidence="4 5">JCM23202</strain>
    </source>
</reference>